<feature type="compositionally biased region" description="Low complexity" evidence="1">
    <location>
        <begin position="666"/>
        <end position="681"/>
    </location>
</feature>
<feature type="compositionally biased region" description="Basic residues" evidence="1">
    <location>
        <begin position="753"/>
        <end position="762"/>
    </location>
</feature>
<dbReference type="AlphaFoldDB" id="A0A316U4L4"/>
<keyword evidence="3" id="KW-1185">Reference proteome</keyword>
<feature type="compositionally biased region" description="Polar residues" evidence="1">
    <location>
        <begin position="85"/>
        <end position="94"/>
    </location>
</feature>
<feature type="compositionally biased region" description="Polar residues" evidence="1">
    <location>
        <begin position="613"/>
        <end position="647"/>
    </location>
</feature>
<sequence>MTAPPRLPSLDQHMASLATDSPEPARHYNNGHNGLSEPSTSTPEAPPREETRSSSVPRPQRPAIAPTRSRTRSTSSSNFLHRLTSRNSVISVDSPSIAESDGSGLSGKPDRDALSKPRGKYKSGINWDSAILLPSHDSQAYLDQASPTQSPAEEMSSPLDDEEARQRLAAGSTSAARDYYRGLGTSAMVFPAQQRALIEASMRAAVSNRGAAAAGTSRHVSGGGHTNGQMGVNGYGNRPSQTPSPQMSFRTSPPPGPSHASTSAPMSGSRSQGLVPPMSRGGTSPHSLASSSDERVSGPRTASATPPPSQRGGERLTPISTTHDEEEAGPVSKSPAPSVKSGKQRRGFLGIGSKSTDKVYKAGKNGRAGSESSPQLASSEDGPPRRRFPNTRELDVVASELANEAAIEAYGMPTFGPHGSWGPSGSGSRTPVDRRGSGPGSNNAGIAPGAFNYVGSPYSSPSSNSSHSNGNGFQPFMPPFARPDGHASPTSSIHTSPISSTAHELAPSSRPAFSPKPSALSSISATQNDGLHNVPREMFIGIGDNAFPIVPSSAMTDSYAGSDASGFQSGSGTPRRPTTGPGAAISVGSALGPPSGGSRKGSVLSMSMHDPQAETQGLTKQVKSGKSTPWGSRAPSRSVTPKTSAKNLSELAKAQTAQLQARLSNLTGVNGGSSSSSSSTGLNGGGFLGRKISPEQVRAALPTPVVEESAIPFRTPVGEEVPGYPQPAEALPSAATNAAPVGRSTSSSSMHSKTSKKDKRRSFFTQFGNSKGASDLPISGSVAGIANGSSRSKSNGLATRSSSNSLAAPGMPPSLPSKTTLRRREPDAAGGPHANGSQSASASASPDSPNPNGTGKGSGTGSRTTSWNFLGRASSPSAGGRALNGPNRKASGEMRSASAAGGNGAGGGAAGAGGMAGGVGGGMKRLMNMFGSSAGGAGGRKSTEVSRAGTPVRAAI</sequence>
<feature type="compositionally biased region" description="Low complexity" evidence="1">
    <location>
        <begin position="329"/>
        <end position="341"/>
    </location>
</feature>
<dbReference type="STRING" id="1684307.A0A316U4L4"/>
<feature type="compositionally biased region" description="Polar residues" evidence="1">
    <location>
        <begin position="763"/>
        <end position="772"/>
    </location>
</feature>
<feature type="compositionally biased region" description="Gly residues" evidence="1">
    <location>
        <begin position="901"/>
        <end position="919"/>
    </location>
</feature>
<feature type="region of interest" description="Disordered" evidence="1">
    <location>
        <begin position="716"/>
        <end position="919"/>
    </location>
</feature>
<feature type="compositionally biased region" description="Polar residues" evidence="1">
    <location>
        <begin position="259"/>
        <end position="272"/>
    </location>
</feature>
<feature type="region of interest" description="Disordered" evidence="1">
    <location>
        <begin position="666"/>
        <end position="687"/>
    </location>
</feature>
<dbReference type="GeneID" id="37016972"/>
<feature type="region of interest" description="Disordered" evidence="1">
    <location>
        <begin position="934"/>
        <end position="956"/>
    </location>
</feature>
<protein>
    <submittedName>
        <fullName evidence="2">Uncharacterized protein</fullName>
    </submittedName>
</protein>
<dbReference type="OrthoDB" id="2554418at2759"/>
<name>A0A316U4L4_9BASI</name>
<gene>
    <name evidence="2" type="ORF">BCV69DRAFT_38303</name>
</gene>
<feature type="region of interest" description="Disordered" evidence="1">
    <location>
        <begin position="203"/>
        <end position="396"/>
    </location>
</feature>
<feature type="region of interest" description="Disordered" evidence="1">
    <location>
        <begin position="558"/>
        <end position="650"/>
    </location>
</feature>
<feature type="region of interest" description="Disordered" evidence="1">
    <location>
        <begin position="1"/>
        <end position="125"/>
    </location>
</feature>
<dbReference type="Proteomes" id="UP000245942">
    <property type="component" value="Unassembled WGS sequence"/>
</dbReference>
<feature type="region of interest" description="Disordered" evidence="1">
    <location>
        <begin position="411"/>
        <end position="529"/>
    </location>
</feature>
<feature type="compositionally biased region" description="Polar residues" evidence="1">
    <location>
        <begin position="519"/>
        <end position="529"/>
    </location>
</feature>
<feature type="compositionally biased region" description="Polar residues" evidence="1">
    <location>
        <begin position="281"/>
        <end position="291"/>
    </location>
</feature>
<feature type="region of interest" description="Disordered" evidence="1">
    <location>
        <begin position="138"/>
        <end position="173"/>
    </location>
</feature>
<feature type="compositionally biased region" description="Polar residues" evidence="1">
    <location>
        <begin position="238"/>
        <end position="251"/>
    </location>
</feature>
<dbReference type="RefSeq" id="XP_025346571.1">
    <property type="nucleotide sequence ID" value="XM_025495238.1"/>
</dbReference>
<evidence type="ECO:0000313" key="3">
    <source>
        <dbReference type="Proteomes" id="UP000245942"/>
    </source>
</evidence>
<accession>A0A316U4L4</accession>
<feature type="compositionally biased region" description="Gly residues" evidence="1">
    <location>
        <begin position="221"/>
        <end position="234"/>
    </location>
</feature>
<feature type="compositionally biased region" description="Low complexity" evidence="1">
    <location>
        <begin position="834"/>
        <end position="853"/>
    </location>
</feature>
<evidence type="ECO:0000313" key="2">
    <source>
        <dbReference type="EMBL" id="PWN19411.1"/>
    </source>
</evidence>
<feature type="compositionally biased region" description="Low complexity" evidence="1">
    <location>
        <begin position="416"/>
        <end position="428"/>
    </location>
</feature>
<feature type="compositionally biased region" description="Polar residues" evidence="1">
    <location>
        <begin position="787"/>
        <end position="806"/>
    </location>
</feature>
<evidence type="ECO:0000256" key="1">
    <source>
        <dbReference type="SAM" id="MobiDB-lite"/>
    </source>
</evidence>
<feature type="compositionally biased region" description="Low complexity" evidence="1">
    <location>
        <begin position="203"/>
        <end position="215"/>
    </location>
</feature>
<dbReference type="EMBL" id="KZ819331">
    <property type="protein sequence ID" value="PWN19411.1"/>
    <property type="molecule type" value="Genomic_DNA"/>
</dbReference>
<organism evidence="2 3">
    <name type="scientific">Pseudomicrostroma glucosiphilum</name>
    <dbReference type="NCBI Taxonomy" id="1684307"/>
    <lineage>
        <taxon>Eukaryota</taxon>
        <taxon>Fungi</taxon>
        <taxon>Dikarya</taxon>
        <taxon>Basidiomycota</taxon>
        <taxon>Ustilaginomycotina</taxon>
        <taxon>Exobasidiomycetes</taxon>
        <taxon>Microstromatales</taxon>
        <taxon>Microstromatales incertae sedis</taxon>
        <taxon>Pseudomicrostroma</taxon>
    </lineage>
</organism>
<feature type="compositionally biased region" description="Low complexity" evidence="1">
    <location>
        <begin position="486"/>
        <end position="503"/>
    </location>
</feature>
<proteinExistence type="predicted"/>
<reference evidence="2 3" key="1">
    <citation type="journal article" date="2018" name="Mol. Biol. Evol.">
        <title>Broad Genomic Sampling Reveals a Smut Pathogenic Ancestry of the Fungal Clade Ustilaginomycotina.</title>
        <authorList>
            <person name="Kijpornyongpan T."/>
            <person name="Mondo S.J."/>
            <person name="Barry K."/>
            <person name="Sandor L."/>
            <person name="Lee J."/>
            <person name="Lipzen A."/>
            <person name="Pangilinan J."/>
            <person name="LaButti K."/>
            <person name="Hainaut M."/>
            <person name="Henrissat B."/>
            <person name="Grigoriev I.V."/>
            <person name="Spatafora J.W."/>
            <person name="Aime M.C."/>
        </authorList>
    </citation>
    <scope>NUCLEOTIDE SEQUENCE [LARGE SCALE GENOMIC DNA]</scope>
    <source>
        <strain evidence="2 3">MCA 4718</strain>
    </source>
</reference>
<feature type="compositionally biased region" description="Low complexity" evidence="1">
    <location>
        <begin position="455"/>
        <end position="472"/>
    </location>
</feature>